<proteinExistence type="predicted"/>
<gene>
    <name evidence="5" type="ORF">C4F51_03655</name>
</gene>
<dbReference type="InterPro" id="IPR036890">
    <property type="entry name" value="HATPase_C_sf"/>
</dbReference>
<keyword evidence="6" id="KW-1185">Reference proteome</keyword>
<dbReference type="PROSITE" id="PS50109">
    <property type="entry name" value="HIS_KIN"/>
    <property type="match status" value="1"/>
</dbReference>
<dbReference type="InterPro" id="IPR004358">
    <property type="entry name" value="Sig_transdc_His_kin-like_C"/>
</dbReference>
<reference evidence="5" key="1">
    <citation type="submission" date="2018-07" db="EMBL/GenBank/DDBJ databases">
        <title>Genome assembly of strain Ka43.</title>
        <authorList>
            <person name="Kukolya J."/>
            <person name="Nagy I."/>
            <person name="Horvath B."/>
            <person name="Toth A."/>
        </authorList>
    </citation>
    <scope>NUCLEOTIDE SEQUENCE</scope>
    <source>
        <strain evidence="5">KB43</strain>
    </source>
</reference>
<evidence type="ECO:0000313" key="5">
    <source>
        <dbReference type="EMBL" id="MBE8716279.1"/>
    </source>
</evidence>
<evidence type="ECO:0000256" key="1">
    <source>
        <dbReference type="ARBA" id="ARBA00000085"/>
    </source>
</evidence>
<dbReference type="InterPro" id="IPR005467">
    <property type="entry name" value="His_kinase_dom"/>
</dbReference>
<dbReference type="Pfam" id="PF01590">
    <property type="entry name" value="GAF"/>
    <property type="match status" value="1"/>
</dbReference>
<dbReference type="SUPFAM" id="SSF55874">
    <property type="entry name" value="ATPase domain of HSP90 chaperone/DNA topoisomerase II/histidine kinase"/>
    <property type="match status" value="1"/>
</dbReference>
<sequence length="457" mass="51437">MSTRFSDILHNVSRSPVIDTGDLQAAARLILNAAREGLKVQRSSIWLLDHDHQHIRCTLLLDETSEQQQLPALSREHYPDYFAALDKERAIIVNQTANDASTRDSLETYLRPLDIQALLDAPIRHYGQMIGVICCEHQHSTREWRDEEIAFLSTLADLYGRAVTSEQRLNYERQLELINEQLESKVLERTQWLENALRNLTHTQAKLIESEKLASIGRMVAGLAHEINTPLGIAVTSASHCESELKKTHRLYNQRELDESQFRDFLLSLTEGMHLVSHNLNRATNLVQNFRLSGAIQTSSEEEVFELHNCIEIILKSLQPLLKDHHLICHFSTPEPIRLNSYPGAIAQILTNLVTNSINHGFVSKAPGDITVNIAIQNGQVHLHYRDNGSGINEEIHDKIFEPFFTTARKTGGSGLGLSIVHNLVTQKLKGSISIEQMPNQGAGFLIRFPLSVSTPA</sequence>
<dbReference type="SMART" id="SM00387">
    <property type="entry name" value="HATPase_c"/>
    <property type="match status" value="1"/>
</dbReference>
<dbReference type="InterPro" id="IPR029016">
    <property type="entry name" value="GAF-like_dom_sf"/>
</dbReference>
<dbReference type="AlphaFoldDB" id="A0A928YSR9"/>
<dbReference type="SUPFAM" id="SSF55781">
    <property type="entry name" value="GAF domain-like"/>
    <property type="match status" value="1"/>
</dbReference>
<dbReference type="InterPro" id="IPR003661">
    <property type="entry name" value="HisK_dim/P_dom"/>
</dbReference>
<dbReference type="InterPro" id="IPR003594">
    <property type="entry name" value="HATPase_dom"/>
</dbReference>
<evidence type="ECO:0000313" key="6">
    <source>
        <dbReference type="Proteomes" id="UP000652567"/>
    </source>
</evidence>
<dbReference type="PRINTS" id="PR00344">
    <property type="entry name" value="BCTRLSENSOR"/>
</dbReference>
<keyword evidence="3" id="KW-0597">Phosphoprotein</keyword>
<comment type="caution">
    <text evidence="5">The sequence shown here is derived from an EMBL/GenBank/DDBJ whole genome shotgun (WGS) entry which is preliminary data.</text>
</comment>
<name>A0A928YSR9_9GAMM</name>
<evidence type="ECO:0000256" key="2">
    <source>
        <dbReference type="ARBA" id="ARBA00012438"/>
    </source>
</evidence>
<dbReference type="PANTHER" id="PTHR43065">
    <property type="entry name" value="SENSOR HISTIDINE KINASE"/>
    <property type="match status" value="1"/>
</dbReference>
<protein>
    <recommendedName>
        <fullName evidence="2">histidine kinase</fullName>
        <ecNumber evidence="2">2.7.13.3</ecNumber>
    </recommendedName>
</protein>
<evidence type="ECO:0000256" key="3">
    <source>
        <dbReference type="ARBA" id="ARBA00022553"/>
    </source>
</evidence>
<evidence type="ECO:0000259" key="4">
    <source>
        <dbReference type="PROSITE" id="PS50109"/>
    </source>
</evidence>
<dbReference type="SUPFAM" id="SSF47384">
    <property type="entry name" value="Homodimeric domain of signal transducing histidine kinase"/>
    <property type="match status" value="1"/>
</dbReference>
<feature type="domain" description="Histidine kinase" evidence="4">
    <location>
        <begin position="222"/>
        <end position="453"/>
    </location>
</feature>
<dbReference type="CDD" id="cd00075">
    <property type="entry name" value="HATPase"/>
    <property type="match status" value="1"/>
</dbReference>
<dbReference type="InterPro" id="IPR003018">
    <property type="entry name" value="GAF"/>
</dbReference>
<dbReference type="RefSeq" id="WP_193907227.1">
    <property type="nucleotide sequence ID" value="NZ_PRDL01000001.1"/>
</dbReference>
<dbReference type="Gene3D" id="3.30.565.10">
    <property type="entry name" value="Histidine kinase-like ATPase, C-terminal domain"/>
    <property type="match status" value="1"/>
</dbReference>
<dbReference type="PANTHER" id="PTHR43065:SF47">
    <property type="match status" value="1"/>
</dbReference>
<comment type="catalytic activity">
    <reaction evidence="1">
        <text>ATP + protein L-histidine = ADP + protein N-phospho-L-histidine.</text>
        <dbReference type="EC" id="2.7.13.3"/>
    </reaction>
</comment>
<dbReference type="EC" id="2.7.13.3" evidence="2"/>
<dbReference type="SMART" id="SM00065">
    <property type="entry name" value="GAF"/>
    <property type="match status" value="1"/>
</dbReference>
<accession>A0A928YSR9</accession>
<dbReference type="Proteomes" id="UP000652567">
    <property type="component" value="Unassembled WGS sequence"/>
</dbReference>
<dbReference type="EMBL" id="PRDL01000001">
    <property type="protein sequence ID" value="MBE8716279.1"/>
    <property type="molecule type" value="Genomic_DNA"/>
</dbReference>
<dbReference type="Pfam" id="PF02518">
    <property type="entry name" value="HATPase_c"/>
    <property type="match status" value="1"/>
</dbReference>
<dbReference type="InterPro" id="IPR036097">
    <property type="entry name" value="HisK_dim/P_sf"/>
</dbReference>
<dbReference type="Gene3D" id="3.30.450.40">
    <property type="match status" value="1"/>
</dbReference>
<dbReference type="Gene3D" id="1.10.287.130">
    <property type="match status" value="1"/>
</dbReference>
<dbReference type="GO" id="GO:0000155">
    <property type="term" value="F:phosphorelay sensor kinase activity"/>
    <property type="evidence" value="ECO:0007669"/>
    <property type="project" value="InterPro"/>
</dbReference>
<dbReference type="CDD" id="cd00082">
    <property type="entry name" value="HisKA"/>
    <property type="match status" value="1"/>
</dbReference>
<organism evidence="5 6">
    <name type="scientific">Cellvibrio polysaccharolyticus</name>
    <dbReference type="NCBI Taxonomy" id="2082724"/>
    <lineage>
        <taxon>Bacteria</taxon>
        <taxon>Pseudomonadati</taxon>
        <taxon>Pseudomonadota</taxon>
        <taxon>Gammaproteobacteria</taxon>
        <taxon>Cellvibrionales</taxon>
        <taxon>Cellvibrionaceae</taxon>
        <taxon>Cellvibrio</taxon>
    </lineage>
</organism>